<protein>
    <submittedName>
        <fullName evidence="2">ABC-type transport system involved in multi-copper enzyme maturation, permease component</fullName>
    </submittedName>
</protein>
<dbReference type="PANTHER" id="PTHR43471:SF13">
    <property type="entry name" value="ABC-2 TYPE TRANSPORT SYSTEM PERMEASE PROTEIN"/>
    <property type="match status" value="1"/>
</dbReference>
<dbReference type="STRING" id="118126.L21_1942"/>
<dbReference type="RefSeq" id="WP_074370254.1">
    <property type="nucleotide sequence ID" value="NZ_FMID01000046.1"/>
</dbReference>
<keyword evidence="1" id="KW-0812">Transmembrane</keyword>
<sequence length="364" mass="39899">MALDRLLNVARKEFSDHITSRRFVIILGLLLVISTISIYDGIENYNNSLEAYTEQLRQMEEFDDPYRNWMPQKPSIMYVFISMMSYMTMLGGILAIAIGFDLVSKEKETRSLKSLLSHPVYRDEIINGKALGGIGALGFAMALALAIAIAMLLLFSVVPTAEEFAAILVFGAVSLGFLLAYFAVALTMSTVAKESGNALIYTLVIFFAVSSLLPMFGAMAANAFAGDPPEPPEMGPMPKGVVRTSSSGGYSTTTVAQSVVYGGTEDPEWKAYEEEMKTYIEKRRLISDISNLLSPQMNYYTVAIAVTNPQLSSMIASPYDTAPEEKPGLAGALGRVWMNIAALIVFPSAFFAATYVKFMRMDIR</sequence>
<feature type="transmembrane region" description="Helical" evidence="1">
    <location>
        <begin position="131"/>
        <end position="158"/>
    </location>
</feature>
<feature type="transmembrane region" description="Helical" evidence="1">
    <location>
        <begin position="76"/>
        <end position="103"/>
    </location>
</feature>
<evidence type="ECO:0000256" key="1">
    <source>
        <dbReference type="SAM" id="Phobius"/>
    </source>
</evidence>
<gene>
    <name evidence="2" type="ORF">L21_1942</name>
</gene>
<proteinExistence type="predicted"/>
<dbReference type="GO" id="GO:0005886">
    <property type="term" value="C:plasma membrane"/>
    <property type="evidence" value="ECO:0007669"/>
    <property type="project" value="UniProtKB-SubCell"/>
</dbReference>
<feature type="transmembrane region" description="Helical" evidence="1">
    <location>
        <begin position="336"/>
        <end position="356"/>
    </location>
</feature>
<keyword evidence="1" id="KW-1133">Transmembrane helix</keyword>
<accession>A0A1M4MM48</accession>
<evidence type="ECO:0000313" key="2">
    <source>
        <dbReference type="EMBL" id="SCL76021.1"/>
    </source>
</evidence>
<dbReference type="Pfam" id="PF12679">
    <property type="entry name" value="ABC2_membrane_2"/>
    <property type="match status" value="1"/>
</dbReference>
<dbReference type="PANTHER" id="PTHR43471">
    <property type="entry name" value="ABC TRANSPORTER PERMEASE"/>
    <property type="match status" value="1"/>
</dbReference>
<name>A0A1M4MM48_9EURY</name>
<dbReference type="Proteomes" id="UP000184671">
    <property type="component" value="Unassembled WGS sequence"/>
</dbReference>
<dbReference type="GO" id="GO:0140359">
    <property type="term" value="F:ABC-type transporter activity"/>
    <property type="evidence" value="ECO:0007669"/>
    <property type="project" value="InterPro"/>
</dbReference>
<organism evidence="2 3">
    <name type="scientific">Methanoculleus chikugoensis</name>
    <dbReference type="NCBI Taxonomy" id="118126"/>
    <lineage>
        <taxon>Archaea</taxon>
        <taxon>Methanobacteriati</taxon>
        <taxon>Methanobacteriota</taxon>
        <taxon>Stenosarchaea group</taxon>
        <taxon>Methanomicrobia</taxon>
        <taxon>Methanomicrobiales</taxon>
        <taxon>Methanomicrobiaceae</taxon>
        <taxon>Methanoculleus</taxon>
    </lineage>
</organism>
<reference evidence="2 3" key="1">
    <citation type="submission" date="2016-08" db="EMBL/GenBank/DDBJ databases">
        <authorList>
            <person name="Seilhamer J.J."/>
        </authorList>
    </citation>
    <scope>NUCLEOTIDE SEQUENCE [LARGE SCALE GENOMIC DNA]</scope>
    <source>
        <strain evidence="2">L21-II-0</strain>
    </source>
</reference>
<evidence type="ECO:0000313" key="3">
    <source>
        <dbReference type="Proteomes" id="UP000184671"/>
    </source>
</evidence>
<keyword evidence="1" id="KW-0472">Membrane</keyword>
<dbReference type="EMBL" id="FMID01000046">
    <property type="protein sequence ID" value="SCL76021.1"/>
    <property type="molecule type" value="Genomic_DNA"/>
</dbReference>
<feature type="transmembrane region" description="Helical" evidence="1">
    <location>
        <begin position="21"/>
        <end position="39"/>
    </location>
</feature>
<feature type="transmembrane region" description="Helical" evidence="1">
    <location>
        <begin position="164"/>
        <end position="186"/>
    </location>
</feature>
<dbReference type="OrthoDB" id="86287at2157"/>
<feature type="transmembrane region" description="Helical" evidence="1">
    <location>
        <begin position="198"/>
        <end position="225"/>
    </location>
</feature>
<dbReference type="AlphaFoldDB" id="A0A1M4MM48"/>